<dbReference type="GO" id="GO:0005886">
    <property type="term" value="C:plasma membrane"/>
    <property type="evidence" value="ECO:0007669"/>
    <property type="project" value="UniProtKB-SubCell"/>
</dbReference>
<feature type="transmembrane region" description="Helical" evidence="8">
    <location>
        <begin position="143"/>
        <end position="162"/>
    </location>
</feature>
<evidence type="ECO:0000313" key="9">
    <source>
        <dbReference type="EMBL" id="RIA46099.1"/>
    </source>
</evidence>
<reference evidence="9 10" key="1">
    <citation type="submission" date="2018-08" db="EMBL/GenBank/DDBJ databases">
        <title>Genomic Encyclopedia of Type Strains, Phase IV (KMG-IV): sequencing the most valuable type-strain genomes for metagenomic binning, comparative biology and taxonomic classification.</title>
        <authorList>
            <person name="Goeker M."/>
        </authorList>
    </citation>
    <scope>NUCLEOTIDE SEQUENCE [LARGE SCALE GENOMIC DNA]</scope>
    <source>
        <strain evidence="9 10">DSM 25527</strain>
    </source>
</reference>
<dbReference type="Pfam" id="PF04093">
    <property type="entry name" value="MreD"/>
    <property type="match status" value="1"/>
</dbReference>
<dbReference type="Proteomes" id="UP000266568">
    <property type="component" value="Unassembled WGS sequence"/>
</dbReference>
<dbReference type="GO" id="GO:0008360">
    <property type="term" value="P:regulation of cell shape"/>
    <property type="evidence" value="ECO:0007669"/>
    <property type="project" value="UniProtKB-KW"/>
</dbReference>
<accession>A0A397PDT9</accession>
<proteinExistence type="inferred from homology"/>
<keyword evidence="5" id="KW-0133">Cell shape</keyword>
<dbReference type="RefSeq" id="WP_245968211.1">
    <property type="nucleotide sequence ID" value="NZ_QXDC01000002.1"/>
</dbReference>
<keyword evidence="7 8" id="KW-0472">Membrane</keyword>
<dbReference type="EMBL" id="QXDC01000002">
    <property type="protein sequence ID" value="RIA46099.1"/>
    <property type="molecule type" value="Genomic_DNA"/>
</dbReference>
<organism evidence="9 10">
    <name type="scientific">Hephaestia caeni</name>
    <dbReference type="NCBI Taxonomy" id="645617"/>
    <lineage>
        <taxon>Bacteria</taxon>
        <taxon>Pseudomonadati</taxon>
        <taxon>Pseudomonadota</taxon>
        <taxon>Alphaproteobacteria</taxon>
        <taxon>Sphingomonadales</taxon>
        <taxon>Sphingomonadaceae</taxon>
        <taxon>Hephaestia</taxon>
    </lineage>
</organism>
<dbReference type="InterPro" id="IPR007227">
    <property type="entry name" value="Cell_shape_determining_MreD"/>
</dbReference>
<evidence type="ECO:0000256" key="7">
    <source>
        <dbReference type="ARBA" id="ARBA00023136"/>
    </source>
</evidence>
<dbReference type="NCBIfam" id="TIGR03426">
    <property type="entry name" value="shape_MreD"/>
    <property type="match status" value="1"/>
</dbReference>
<keyword evidence="4 8" id="KW-0812">Transmembrane</keyword>
<feature type="transmembrane region" description="Helical" evidence="8">
    <location>
        <begin position="85"/>
        <end position="108"/>
    </location>
</feature>
<keyword evidence="6 8" id="KW-1133">Transmembrane helix</keyword>
<evidence type="ECO:0000256" key="1">
    <source>
        <dbReference type="ARBA" id="ARBA00004651"/>
    </source>
</evidence>
<evidence type="ECO:0000313" key="10">
    <source>
        <dbReference type="Proteomes" id="UP000266568"/>
    </source>
</evidence>
<feature type="transmembrane region" description="Helical" evidence="8">
    <location>
        <begin position="115"/>
        <end position="137"/>
    </location>
</feature>
<name>A0A397PDT9_9SPHN</name>
<keyword evidence="10" id="KW-1185">Reference proteome</keyword>
<comment type="subcellular location">
    <subcellularLocation>
        <location evidence="1">Cell membrane</location>
        <topology evidence="1">Multi-pass membrane protein</topology>
    </subcellularLocation>
</comment>
<comment type="caution">
    <text evidence="9">The sequence shown here is derived from an EMBL/GenBank/DDBJ whole genome shotgun (WGS) entry which is preliminary data.</text>
</comment>
<dbReference type="AlphaFoldDB" id="A0A397PDT9"/>
<evidence type="ECO:0000256" key="5">
    <source>
        <dbReference type="ARBA" id="ARBA00022960"/>
    </source>
</evidence>
<evidence type="ECO:0000256" key="3">
    <source>
        <dbReference type="ARBA" id="ARBA00022475"/>
    </source>
</evidence>
<feature type="transmembrane region" description="Helical" evidence="8">
    <location>
        <begin position="21"/>
        <end position="41"/>
    </location>
</feature>
<gene>
    <name evidence="9" type="ORF">DFR49_0630</name>
</gene>
<keyword evidence="3" id="KW-1003">Cell membrane</keyword>
<evidence type="ECO:0000256" key="4">
    <source>
        <dbReference type="ARBA" id="ARBA00022692"/>
    </source>
</evidence>
<protein>
    <submittedName>
        <fullName evidence="9">Rod shape-determining protein MreD</fullName>
    </submittedName>
</protein>
<evidence type="ECO:0000256" key="8">
    <source>
        <dbReference type="SAM" id="Phobius"/>
    </source>
</evidence>
<evidence type="ECO:0000256" key="6">
    <source>
        <dbReference type="ARBA" id="ARBA00022989"/>
    </source>
</evidence>
<comment type="similarity">
    <text evidence="2">Belongs to the MreD family.</text>
</comment>
<sequence length="172" mass="19006">MSAIVPMGVDPDARRVSPRTWIIPAVSVMLGSLVTIIPVIFPGGLLPPFGLMMLLAWRLLRPESLKIWSPVLLGLFDDLLSGQPFGSAILLWTICFFVIELIEIRLVFRDFWQDWLIAAGAIGFVLLAGRALASPIAAHVDTILALQILVSILLFPLIARFVGRLDRVRLRA</sequence>
<evidence type="ECO:0000256" key="2">
    <source>
        <dbReference type="ARBA" id="ARBA00007776"/>
    </source>
</evidence>